<evidence type="ECO:0000313" key="3">
    <source>
        <dbReference type="Proteomes" id="UP000281391"/>
    </source>
</evidence>
<dbReference type="GO" id="GO:0042597">
    <property type="term" value="C:periplasmic space"/>
    <property type="evidence" value="ECO:0007669"/>
    <property type="project" value="InterPro"/>
</dbReference>
<name>A0A447KME1_SEROD</name>
<evidence type="ECO:0000256" key="1">
    <source>
        <dbReference type="ARBA" id="ARBA00022729"/>
    </source>
</evidence>
<dbReference type="KEGG" id="sof:NCTC11214_00860"/>
<dbReference type="Proteomes" id="UP000281391">
    <property type="component" value="Chromosome"/>
</dbReference>
<proteinExistence type="predicted"/>
<evidence type="ECO:0000313" key="2">
    <source>
        <dbReference type="EMBL" id="VDZ52838.1"/>
    </source>
</evidence>
<organism evidence="2 3">
    <name type="scientific">Serratia odorifera</name>
    <dbReference type="NCBI Taxonomy" id="618"/>
    <lineage>
        <taxon>Bacteria</taxon>
        <taxon>Pseudomonadati</taxon>
        <taxon>Pseudomonadota</taxon>
        <taxon>Gammaproteobacteria</taxon>
        <taxon>Enterobacterales</taxon>
        <taxon>Yersiniaceae</taxon>
        <taxon>Serratia</taxon>
    </lineage>
</organism>
<accession>A0A447KME1</accession>
<sequence length="55" mass="5915">MLRNLMNDRGFYPMVAAQKLNVTYPVMVAVAATPRTHWSAAGSSPSAGTDVLEYG</sequence>
<keyword evidence="1" id="KW-0732">Signal</keyword>
<dbReference type="EMBL" id="LR134117">
    <property type="protein sequence ID" value="VDZ52838.1"/>
    <property type="molecule type" value="Genomic_DNA"/>
</dbReference>
<dbReference type="GO" id="GO:0004553">
    <property type="term" value="F:hydrolase activity, hydrolyzing O-glycosyl compounds"/>
    <property type="evidence" value="ECO:0007669"/>
    <property type="project" value="InterPro"/>
</dbReference>
<protein>
    <submittedName>
        <fullName evidence="2">Lytic murein transglycosylase</fullName>
    </submittedName>
</protein>
<gene>
    <name evidence="2" type="ORF">NCTC11214_00860</name>
</gene>
<reference evidence="2 3" key="1">
    <citation type="submission" date="2018-12" db="EMBL/GenBank/DDBJ databases">
        <authorList>
            <consortium name="Pathogen Informatics"/>
        </authorList>
    </citation>
    <scope>NUCLEOTIDE SEQUENCE [LARGE SCALE GENOMIC DNA]</scope>
    <source>
        <strain evidence="2 3">NCTC11214</strain>
    </source>
</reference>
<dbReference type="SUPFAM" id="SSF48435">
    <property type="entry name" value="Bacterial muramidases"/>
    <property type="match status" value="1"/>
</dbReference>
<dbReference type="InterPro" id="IPR008939">
    <property type="entry name" value="Lytic_TGlycosylase_superhlx_U"/>
</dbReference>
<dbReference type="AlphaFoldDB" id="A0A447KME1"/>